<proteinExistence type="predicted"/>
<evidence type="ECO:0000256" key="5">
    <source>
        <dbReference type="ARBA" id="ARBA00022725"/>
    </source>
</evidence>
<keyword evidence="7 10" id="KW-0472">Membrane</keyword>
<evidence type="ECO:0000256" key="9">
    <source>
        <dbReference type="ARBA" id="ARBA00023224"/>
    </source>
</evidence>
<dbReference type="GO" id="GO:0004984">
    <property type="term" value="F:olfactory receptor activity"/>
    <property type="evidence" value="ECO:0007669"/>
    <property type="project" value="InterPro"/>
</dbReference>
<evidence type="ECO:0000256" key="7">
    <source>
        <dbReference type="ARBA" id="ARBA00023136"/>
    </source>
</evidence>
<evidence type="ECO:0000256" key="8">
    <source>
        <dbReference type="ARBA" id="ARBA00023170"/>
    </source>
</evidence>
<keyword evidence="5" id="KW-0552">Olfaction</keyword>
<evidence type="ECO:0000256" key="2">
    <source>
        <dbReference type="ARBA" id="ARBA00022475"/>
    </source>
</evidence>
<evidence type="ECO:0000313" key="11">
    <source>
        <dbReference type="EMBL" id="KAF2888301.1"/>
    </source>
</evidence>
<keyword evidence="8" id="KW-0675">Receptor</keyword>
<dbReference type="GO" id="GO:0007165">
    <property type="term" value="P:signal transduction"/>
    <property type="evidence" value="ECO:0007669"/>
    <property type="project" value="UniProtKB-KW"/>
</dbReference>
<evidence type="ECO:0000256" key="6">
    <source>
        <dbReference type="ARBA" id="ARBA00022989"/>
    </source>
</evidence>
<keyword evidence="2" id="KW-1003">Cell membrane</keyword>
<evidence type="ECO:0000256" key="3">
    <source>
        <dbReference type="ARBA" id="ARBA00022606"/>
    </source>
</evidence>
<keyword evidence="3" id="KW-0716">Sensory transduction</keyword>
<dbReference type="PANTHER" id="PTHR21137:SF35">
    <property type="entry name" value="ODORANT RECEPTOR 19A-RELATED"/>
    <property type="match status" value="1"/>
</dbReference>
<evidence type="ECO:0000256" key="10">
    <source>
        <dbReference type="SAM" id="Phobius"/>
    </source>
</evidence>
<reference evidence="11" key="1">
    <citation type="submission" date="2019-08" db="EMBL/GenBank/DDBJ databases">
        <title>The genome of the North American firefly Photinus pyralis.</title>
        <authorList>
            <consortium name="Photinus pyralis genome working group"/>
            <person name="Fallon T.R."/>
            <person name="Sander Lower S.E."/>
            <person name="Weng J.-K."/>
        </authorList>
    </citation>
    <scope>NUCLEOTIDE SEQUENCE</scope>
    <source>
        <strain evidence="11">TRF0915ILg1</strain>
        <tissue evidence="11">Whole body</tissue>
    </source>
</reference>
<gene>
    <name evidence="11" type="ORF">ILUMI_17872</name>
</gene>
<feature type="non-terminal residue" evidence="11">
    <location>
        <position position="104"/>
    </location>
</feature>
<dbReference type="InterPro" id="IPR004117">
    <property type="entry name" value="7tm6_olfct_rcpt"/>
</dbReference>
<feature type="transmembrane region" description="Helical" evidence="10">
    <location>
        <begin position="12"/>
        <end position="31"/>
    </location>
</feature>
<dbReference type="GO" id="GO:0005886">
    <property type="term" value="C:plasma membrane"/>
    <property type="evidence" value="ECO:0007669"/>
    <property type="project" value="UniProtKB-SubCell"/>
</dbReference>
<keyword evidence="6 10" id="KW-1133">Transmembrane helix</keyword>
<dbReference type="PANTHER" id="PTHR21137">
    <property type="entry name" value="ODORANT RECEPTOR"/>
    <property type="match status" value="1"/>
</dbReference>
<evidence type="ECO:0000256" key="4">
    <source>
        <dbReference type="ARBA" id="ARBA00022692"/>
    </source>
</evidence>
<dbReference type="Pfam" id="PF02949">
    <property type="entry name" value="7tm_6"/>
    <property type="match status" value="1"/>
</dbReference>
<keyword evidence="4 10" id="KW-0812">Transmembrane</keyword>
<evidence type="ECO:0000313" key="12">
    <source>
        <dbReference type="Proteomes" id="UP000801492"/>
    </source>
</evidence>
<sequence length="104" mass="11734">RYYYIQIRHGLVFLFLTLQLAFYCVPTNYIASEALAISDGVYFSNWYSHYFPSLKTPSLLMIQNSQVEVAIKAGGLITINSQTLVSVLKVAWSACSLARGFKQN</sequence>
<dbReference type="EMBL" id="VTPC01078451">
    <property type="protein sequence ID" value="KAF2888301.1"/>
    <property type="molecule type" value="Genomic_DNA"/>
</dbReference>
<organism evidence="11 12">
    <name type="scientific">Ignelater luminosus</name>
    <name type="common">Cucubano</name>
    <name type="synonym">Pyrophorus luminosus</name>
    <dbReference type="NCBI Taxonomy" id="2038154"/>
    <lineage>
        <taxon>Eukaryota</taxon>
        <taxon>Metazoa</taxon>
        <taxon>Ecdysozoa</taxon>
        <taxon>Arthropoda</taxon>
        <taxon>Hexapoda</taxon>
        <taxon>Insecta</taxon>
        <taxon>Pterygota</taxon>
        <taxon>Neoptera</taxon>
        <taxon>Endopterygota</taxon>
        <taxon>Coleoptera</taxon>
        <taxon>Polyphaga</taxon>
        <taxon>Elateriformia</taxon>
        <taxon>Elateroidea</taxon>
        <taxon>Elateridae</taxon>
        <taxon>Agrypninae</taxon>
        <taxon>Pyrophorini</taxon>
        <taxon>Ignelater</taxon>
    </lineage>
</organism>
<evidence type="ECO:0000256" key="1">
    <source>
        <dbReference type="ARBA" id="ARBA00004651"/>
    </source>
</evidence>
<keyword evidence="9" id="KW-0807">Transducer</keyword>
<comment type="subcellular location">
    <subcellularLocation>
        <location evidence="1">Cell membrane</location>
        <topology evidence="1">Multi-pass membrane protein</topology>
    </subcellularLocation>
</comment>
<keyword evidence="12" id="KW-1185">Reference proteome</keyword>
<dbReference type="OrthoDB" id="6696021at2759"/>
<comment type="caution">
    <text evidence="11">The sequence shown here is derived from an EMBL/GenBank/DDBJ whole genome shotgun (WGS) entry which is preliminary data.</text>
</comment>
<name>A0A8K0G744_IGNLU</name>
<protein>
    <submittedName>
        <fullName evidence="11">Uncharacterized protein</fullName>
    </submittedName>
</protein>
<dbReference type="Proteomes" id="UP000801492">
    <property type="component" value="Unassembled WGS sequence"/>
</dbReference>
<dbReference type="AlphaFoldDB" id="A0A8K0G744"/>
<dbReference type="GO" id="GO:0005549">
    <property type="term" value="F:odorant binding"/>
    <property type="evidence" value="ECO:0007669"/>
    <property type="project" value="InterPro"/>
</dbReference>
<accession>A0A8K0G744</accession>